<dbReference type="InterPro" id="IPR027417">
    <property type="entry name" value="P-loop_NTPase"/>
</dbReference>
<dbReference type="GO" id="GO:0003887">
    <property type="term" value="F:DNA-directed DNA polymerase activity"/>
    <property type="evidence" value="ECO:0007669"/>
    <property type="project" value="UniProtKB-KW"/>
</dbReference>
<evidence type="ECO:0000259" key="5">
    <source>
        <dbReference type="Pfam" id="PF06144"/>
    </source>
</evidence>
<protein>
    <submittedName>
        <fullName evidence="6">DNA polymerase III subunit delta</fullName>
        <ecNumber evidence="6">2.7.7.7</ecNumber>
    </submittedName>
</protein>
<keyword evidence="4" id="KW-0239">DNA-directed DNA polymerase</keyword>
<reference evidence="6 7" key="1">
    <citation type="submission" date="2018-12" db="EMBL/GenBank/DDBJ databases">
        <authorList>
            <consortium name="Pathogen Informatics"/>
        </authorList>
    </citation>
    <scope>NUCLEOTIDE SEQUENCE [LARGE SCALE GENOMIC DNA]</scope>
    <source>
        <strain evidence="6 7">NCTC13635</strain>
    </source>
</reference>
<dbReference type="GO" id="GO:0009360">
    <property type="term" value="C:DNA polymerase III complex"/>
    <property type="evidence" value="ECO:0007669"/>
    <property type="project" value="InterPro"/>
</dbReference>
<dbReference type="GO" id="GO:0006261">
    <property type="term" value="P:DNA-templated DNA replication"/>
    <property type="evidence" value="ECO:0007669"/>
    <property type="project" value="TreeGrafter"/>
</dbReference>
<evidence type="ECO:0000256" key="3">
    <source>
        <dbReference type="ARBA" id="ARBA00022705"/>
    </source>
</evidence>
<proteinExistence type="predicted"/>
<dbReference type="InterPro" id="IPR010372">
    <property type="entry name" value="DNA_pol3_delta_N"/>
</dbReference>
<keyword evidence="1 6" id="KW-0808">Transferase</keyword>
<accession>A0A3S4H5L5</accession>
<dbReference type="InterPro" id="IPR005790">
    <property type="entry name" value="DNA_polIII_delta"/>
</dbReference>
<dbReference type="AlphaFoldDB" id="A0A3S4H5L5"/>
<keyword evidence="2 6" id="KW-0548">Nucleotidyltransferase</keyword>
<dbReference type="Gene3D" id="3.40.50.300">
    <property type="entry name" value="P-loop containing nucleotide triphosphate hydrolases"/>
    <property type="match status" value="1"/>
</dbReference>
<dbReference type="SUPFAM" id="SSF52540">
    <property type="entry name" value="P-loop containing nucleoside triphosphate hydrolases"/>
    <property type="match status" value="1"/>
</dbReference>
<evidence type="ECO:0000313" key="7">
    <source>
        <dbReference type="Proteomes" id="UP000282433"/>
    </source>
</evidence>
<gene>
    <name evidence="6" type="primary">holA_2</name>
    <name evidence="6" type="ORF">NCTC13635_06036</name>
</gene>
<dbReference type="PANTHER" id="PTHR34388">
    <property type="entry name" value="DNA POLYMERASE III SUBUNIT DELTA"/>
    <property type="match status" value="1"/>
</dbReference>
<evidence type="ECO:0000256" key="1">
    <source>
        <dbReference type="ARBA" id="ARBA00022679"/>
    </source>
</evidence>
<dbReference type="Proteomes" id="UP000282433">
    <property type="component" value="Chromosome"/>
</dbReference>
<evidence type="ECO:0000256" key="4">
    <source>
        <dbReference type="ARBA" id="ARBA00022932"/>
    </source>
</evidence>
<evidence type="ECO:0000256" key="2">
    <source>
        <dbReference type="ARBA" id="ARBA00022695"/>
    </source>
</evidence>
<dbReference type="Pfam" id="PF06144">
    <property type="entry name" value="DNA_pol3_delta"/>
    <property type="match status" value="1"/>
</dbReference>
<sequence length="116" mass="12749">MMIRLYRNSSARSSLKGCARPIWLLGNDPLLLQESQDAIREAAAAQGFTEHHTFSIDNSTDWQAIFALSQAMSLFASRQTLLLILPENGPNAAINEQLATLVGLLPRRPAADSSRK</sequence>
<feature type="domain" description="DNA polymerase III delta N-terminal" evidence="5">
    <location>
        <begin position="24"/>
        <end position="106"/>
    </location>
</feature>
<evidence type="ECO:0000313" key="6">
    <source>
        <dbReference type="EMBL" id="VEB06484.1"/>
    </source>
</evidence>
<dbReference type="GO" id="GO:0003677">
    <property type="term" value="F:DNA binding"/>
    <property type="evidence" value="ECO:0007669"/>
    <property type="project" value="InterPro"/>
</dbReference>
<name>A0A3S4H5L5_KLEPN</name>
<dbReference type="PANTHER" id="PTHR34388:SF1">
    <property type="entry name" value="DNA POLYMERASE III SUBUNIT DELTA"/>
    <property type="match status" value="1"/>
</dbReference>
<dbReference type="EMBL" id="LR134162">
    <property type="protein sequence ID" value="VEB06484.1"/>
    <property type="molecule type" value="Genomic_DNA"/>
</dbReference>
<organism evidence="6 7">
    <name type="scientific">Klebsiella pneumoniae</name>
    <dbReference type="NCBI Taxonomy" id="573"/>
    <lineage>
        <taxon>Bacteria</taxon>
        <taxon>Pseudomonadati</taxon>
        <taxon>Pseudomonadota</taxon>
        <taxon>Gammaproteobacteria</taxon>
        <taxon>Enterobacterales</taxon>
        <taxon>Enterobacteriaceae</taxon>
        <taxon>Klebsiella/Raoultella group</taxon>
        <taxon>Klebsiella</taxon>
        <taxon>Klebsiella pneumoniae complex</taxon>
    </lineage>
</organism>
<dbReference type="EC" id="2.7.7.7" evidence="6"/>
<keyword evidence="3" id="KW-0235">DNA replication</keyword>